<dbReference type="InterPro" id="IPR000253">
    <property type="entry name" value="FHA_dom"/>
</dbReference>
<accession>A0A7D3UVM0</accession>
<dbReference type="GO" id="GO:0008270">
    <property type="term" value="F:zinc ion binding"/>
    <property type="evidence" value="ECO:0007669"/>
    <property type="project" value="UniProtKB-KW"/>
</dbReference>
<feature type="domain" description="FHA" evidence="2">
    <location>
        <begin position="133"/>
        <end position="179"/>
    </location>
</feature>
<dbReference type="Gene3D" id="2.60.200.20">
    <property type="match status" value="1"/>
</dbReference>
<dbReference type="InterPro" id="IPR047126">
    <property type="entry name" value="RNF141-like"/>
</dbReference>
<dbReference type="PANTHER" id="PTHR12109:SF5">
    <property type="entry name" value="RING-TYPE DOMAIN-CONTAINING PROTEIN"/>
    <property type="match status" value="1"/>
</dbReference>
<evidence type="ECO:0000313" key="5">
    <source>
        <dbReference type="Proteomes" id="UP001162001"/>
    </source>
</evidence>
<protein>
    <submittedName>
        <fullName evidence="4">Forkhead associated (FHA) domain-containing protein with RING domain C3CH4 type</fullName>
    </submittedName>
</protein>
<dbReference type="Pfam" id="PF00498">
    <property type="entry name" value="FHA"/>
    <property type="match status" value="1"/>
</dbReference>
<dbReference type="PROSITE" id="PS50006">
    <property type="entry name" value="FHA_DOMAIN"/>
    <property type="match status" value="1"/>
</dbReference>
<dbReference type="InterPro" id="IPR008984">
    <property type="entry name" value="SMAD_FHA_dom_sf"/>
</dbReference>
<dbReference type="SUPFAM" id="SSF49879">
    <property type="entry name" value="SMAD/FHA domain"/>
    <property type="match status" value="1"/>
</dbReference>
<organism evidence="4 5">
    <name type="scientific">Fadolivirus FV1/VV64</name>
    <dbReference type="NCBI Taxonomy" id="3070911"/>
    <lineage>
        <taxon>Viruses</taxon>
        <taxon>Varidnaviria</taxon>
        <taxon>Bamfordvirae</taxon>
        <taxon>Nucleocytoviricota</taxon>
        <taxon>Megaviricetes</taxon>
        <taxon>Imitervirales</taxon>
        <taxon>Mimiviridae</taxon>
        <taxon>Klosneuvirinae</taxon>
        <taxon>Fadolivirus</taxon>
        <taxon>Fadolivirus algeromassiliense</taxon>
    </lineage>
</organism>
<keyword evidence="1" id="KW-0862">Zinc</keyword>
<evidence type="ECO:0000313" key="4">
    <source>
        <dbReference type="EMBL" id="QKF94289.1"/>
    </source>
</evidence>
<dbReference type="SUPFAM" id="SSF57850">
    <property type="entry name" value="RING/U-box"/>
    <property type="match status" value="1"/>
</dbReference>
<gene>
    <name evidence="4" type="ORF">Fadolivirus_1_831</name>
</gene>
<dbReference type="PANTHER" id="PTHR12109">
    <property type="entry name" value="RING FINGER PROTEIN 141-RELATED"/>
    <property type="match status" value="1"/>
</dbReference>
<dbReference type="CDD" id="cd00060">
    <property type="entry name" value="FHA"/>
    <property type="match status" value="1"/>
</dbReference>
<keyword evidence="1" id="KW-0863">Zinc-finger</keyword>
<name>A0A7D3UVM0_9VIRU</name>
<dbReference type="Pfam" id="PF13920">
    <property type="entry name" value="zf-C3HC4_3"/>
    <property type="match status" value="1"/>
</dbReference>
<dbReference type="InterPro" id="IPR013083">
    <property type="entry name" value="Znf_RING/FYVE/PHD"/>
</dbReference>
<dbReference type="Gene3D" id="3.30.40.10">
    <property type="entry name" value="Zinc/RING finger domain, C3HC4 (zinc finger)"/>
    <property type="match status" value="1"/>
</dbReference>
<keyword evidence="1" id="KW-0479">Metal-binding</keyword>
<dbReference type="EMBL" id="MT418680">
    <property type="protein sequence ID" value="QKF94289.1"/>
    <property type="molecule type" value="Genomic_DNA"/>
</dbReference>
<evidence type="ECO:0000256" key="1">
    <source>
        <dbReference type="PROSITE-ProRule" id="PRU00175"/>
    </source>
</evidence>
<evidence type="ECO:0000259" key="2">
    <source>
        <dbReference type="PROSITE" id="PS50006"/>
    </source>
</evidence>
<evidence type="ECO:0000259" key="3">
    <source>
        <dbReference type="PROSITE" id="PS50089"/>
    </source>
</evidence>
<sequence length="277" mass="31145">MDSFSEVNFTDSLPLSKQAKTEPVSSTMSLQSHRIGTRVAKTTSFAIRGDEKNAMKSANDDAEEIREAYCQIFSLQETVHKNNPLWFLDEFKNAGEIMLQELANEINIKEAPSTEITVAFDGQLHIFKNTRVATFGRYDGCDIRFPSHNTTASSRLHCLLFLLSEINKYIVVDMGSLRGINTEKRSSEKPCVHSMPKARNVLIFDWDEIAILRMGDMKIAINPKECVVCFDHPRQCIFNCGHHATCNNCAGMISNCPICRAPINKIDSAMALKTMAW</sequence>
<keyword evidence="5" id="KW-1185">Reference proteome</keyword>
<reference evidence="4 5" key="1">
    <citation type="submission" date="2020-04" db="EMBL/GenBank/DDBJ databases">
        <title>Advantages and limits of metagenomic assembly and binning of a giant virus.</title>
        <authorList>
            <person name="Schulz F."/>
            <person name="Andreani J."/>
            <person name="Francis R."/>
            <person name="Boudjemaa H."/>
            <person name="Bou Khalil J.Y."/>
            <person name="Lee J."/>
            <person name="La Scola B."/>
            <person name="Woyke T."/>
        </authorList>
    </citation>
    <scope>NUCLEOTIDE SEQUENCE [LARGE SCALE GENOMIC DNA]</scope>
    <source>
        <strain evidence="4 5">FV1/VV64</strain>
    </source>
</reference>
<proteinExistence type="predicted"/>
<dbReference type="InterPro" id="IPR001841">
    <property type="entry name" value="Znf_RING"/>
</dbReference>
<feature type="domain" description="RING-type" evidence="3">
    <location>
        <begin position="226"/>
        <end position="260"/>
    </location>
</feature>
<dbReference type="PROSITE" id="PS50089">
    <property type="entry name" value="ZF_RING_2"/>
    <property type="match status" value="1"/>
</dbReference>
<dbReference type="Proteomes" id="UP001162001">
    <property type="component" value="Segment"/>
</dbReference>